<proteinExistence type="predicted"/>
<protein>
    <submittedName>
        <fullName evidence="5">Glycoside hydrolase family 99-like domain-containing protein</fullName>
    </submittedName>
</protein>
<dbReference type="SUPFAM" id="SSF52540">
    <property type="entry name" value="P-loop containing nucleoside triphosphate hydrolases"/>
    <property type="match status" value="1"/>
</dbReference>
<dbReference type="Gene3D" id="3.20.20.80">
    <property type="entry name" value="Glycosidases"/>
    <property type="match status" value="1"/>
</dbReference>
<dbReference type="Pfam" id="PF00535">
    <property type="entry name" value="Glycos_transf_2"/>
    <property type="match status" value="1"/>
</dbReference>
<feature type="coiled-coil region" evidence="1">
    <location>
        <begin position="302"/>
        <end position="329"/>
    </location>
</feature>
<reference evidence="6" key="1">
    <citation type="journal article" date="2019" name="Int. J. Syst. Evol. Microbiol.">
        <title>The Global Catalogue of Microorganisms (GCM) 10K type strain sequencing project: providing services to taxonomists for standard genome sequencing and annotation.</title>
        <authorList>
            <consortium name="The Broad Institute Genomics Platform"/>
            <consortium name="The Broad Institute Genome Sequencing Center for Infectious Disease"/>
            <person name="Wu L."/>
            <person name="Ma J."/>
        </authorList>
    </citation>
    <scope>NUCLEOTIDE SEQUENCE [LARGE SCALE GENOMIC DNA]</scope>
    <source>
        <strain evidence="6">KCTC 42899</strain>
    </source>
</reference>
<feature type="coiled-coil region" evidence="1">
    <location>
        <begin position="386"/>
        <end position="448"/>
    </location>
</feature>
<dbReference type="Pfam" id="PF14307">
    <property type="entry name" value="Glyco_tran_WbsX"/>
    <property type="match status" value="1"/>
</dbReference>
<dbReference type="InterPro" id="IPR029044">
    <property type="entry name" value="Nucleotide-diphossugar_trans"/>
</dbReference>
<dbReference type="Gene3D" id="3.90.550.10">
    <property type="entry name" value="Spore Coat Polysaccharide Biosynthesis Protein SpsA, Chain A"/>
    <property type="match status" value="1"/>
</dbReference>
<dbReference type="SUPFAM" id="SSF53756">
    <property type="entry name" value="UDP-Glycosyltransferase/glycogen phosphorylase"/>
    <property type="match status" value="1"/>
</dbReference>
<name>A0ABV7R9G5_9RHOB</name>
<dbReference type="Proteomes" id="UP001595721">
    <property type="component" value="Unassembled WGS sequence"/>
</dbReference>
<dbReference type="PANTHER" id="PTHR41244:SF1">
    <property type="entry name" value="GLYCOSYLTRANSFERASE"/>
    <property type="match status" value="1"/>
</dbReference>
<feature type="compositionally biased region" description="Low complexity" evidence="2">
    <location>
        <begin position="569"/>
        <end position="586"/>
    </location>
</feature>
<dbReference type="Gene3D" id="3.40.50.2000">
    <property type="entry name" value="Glycogen Phosphorylase B"/>
    <property type="match status" value="2"/>
</dbReference>
<dbReference type="InterPro" id="IPR032719">
    <property type="entry name" value="WbsX"/>
</dbReference>
<evidence type="ECO:0000313" key="5">
    <source>
        <dbReference type="EMBL" id="MFC3528946.1"/>
    </source>
</evidence>
<dbReference type="RefSeq" id="WP_377744762.1">
    <property type="nucleotide sequence ID" value="NZ_JBHRXJ010000008.1"/>
</dbReference>
<dbReference type="InterPro" id="IPR027417">
    <property type="entry name" value="P-loop_NTPase"/>
</dbReference>
<dbReference type="PANTHER" id="PTHR41244">
    <property type="entry name" value="RHAMNAN SYNTHESIS F"/>
    <property type="match status" value="1"/>
</dbReference>
<keyword evidence="1" id="KW-0175">Coiled coil</keyword>
<dbReference type="InterPro" id="IPR001173">
    <property type="entry name" value="Glyco_trans_2-like"/>
</dbReference>
<keyword evidence="6" id="KW-1185">Reference proteome</keyword>
<evidence type="ECO:0000259" key="4">
    <source>
        <dbReference type="Pfam" id="PF00535"/>
    </source>
</evidence>
<feature type="domain" description="Glycosyltransferase 2-like" evidence="4">
    <location>
        <begin position="1339"/>
        <end position="1520"/>
    </location>
</feature>
<evidence type="ECO:0000256" key="2">
    <source>
        <dbReference type="SAM" id="MobiDB-lite"/>
    </source>
</evidence>
<evidence type="ECO:0000256" key="1">
    <source>
        <dbReference type="SAM" id="Coils"/>
    </source>
</evidence>
<sequence length="1616" mass="181250">MSTKRPKTPKKVKTTRQCLLVLGMHRSGTSVVTQLLSIAGAKLPDDLLGANPGNEFGHFEPKWMIERDDRLLQDLGNSWDEWSRIDLDAAPREVVRAYVADLGNFVARERGDAALMVLKEPRICRILPLVLQALAAEKTEPLIVIPYRNPLEVAGSLQARDKMSPREGVLLWLRHLIDAERDSRGFKRSFIAYDDLFEDWRKSFAHLSDDLGIAWPNAIDDVAPQIDKAIVRDARHNRWTYEDLGETSFTHGLALRAFDACKAFHADPQDAGAMARMDAIAAQFEELTELTLPALRDTRRALADISVRAEKQQYDNDELERRNTELAHNLKGIWDLHNVVGELNKKSDLYISDLRSQLEEKKRQTDSAIGRLNASEQALLDSEAARAREKTRAEALQSRMDSLRAEAEKTASLLRLAEAEIKRDHAELEQMTQRLATSEGNSQNLTKALEEKRIEAGHYAQGVQDRLAEIENLTTMLRETYASRSWRVTRPLRFFGRAVRKVARILRRIAAMIALPLWRMLPISASKRIQLKNRIFASAMGRRLFGSTALYQQWQALQVTRFEKPAPAPAKNARPGQSADRFGAAATDAGAAGQSGDWVTVDTADHFVPRRVQTDLTDPKARLIAFYLPQFHAIPENDAWWGKGFTEWTNVRPAQPMFPGHYQPHEPLDLGYYDLTDIAAQQRQIELAKLYGVGGFCFYWYWFGGQRLLEKPVENWLNNPELDFPFCICWANENWTRRWDGKDAEVLMGQNHSPEDDLGFIAELAPYLRDPRYIRIDGKPLVLVYRPSLLPDPAATAGRWRDWCRKNGIGEIYLAYTQSFELADPKTYDFDAAIEFPPNNASPTVLTDRIKDLDPEFNGIVYDWNSYVDRSRDYPQPDYRLIRSVCPAWDNTARRKKGGAIFLNNTPEEYATWLGNAITRTLADAPTLDERIIFCNAWNEWAEGAHLEPDTRFGYAWLETTRNALDPRATPKHVTLIGHDAHPHGAQFLLLNLARAYRQAGLTVKIVLLDGGPLIEDYAKVAQLVQLPDPIRQRDEALRMLRGLRNEHAEVAIANTTVSGSVVPLLQEAGYSPVALIHEMRSVYAQMDLGRQMRDLADAGVPTIFPASIVNTQFEEALGRNLRQSMIRPQGMYLNPAPRDAADRAALRAEFGIAGDAPLLLGVGYVDRRKGADLFLRALAEMRAAGLPAEAIWIGHADRDEMPRVQALAEKLGVAQHVRFPGRRDDPARFYAAADMFLLTSREDPYPSVVLEAMAAELPVVMFAGATGSEDLARQGLALTVPAEDAAAMGRAAAALLADAEGRAAMVAKAARHIAENTSFTDYAFDLLTLAGKPVPRISVIVPSYNYEKYIRERIESVAAQDMPILEIIVLDDCSTDRSPEIIAELTASSPAPIRFVPNETNSGNVFRQWQKGLGLARGDYIWIAEADDLAAPDFLSTVMRGFEAPGVVLSYCESVQIDGDDNPLAPDYRYYTDPVAPGKWDANYVNPGKAEIAQALYLKNTILNASAVVMRADALRDVFETHRTEIEGLRFAGDWAVYLNLLARGDIAYSALSRNYHRRHQSSVTISNFNQQQLDEIGAMQKKAARLVPLDSAKQRRASDYLDELRVQFGLKKAG</sequence>
<gene>
    <name evidence="5" type="ORF">ACFOMH_12235</name>
</gene>
<feature type="region of interest" description="Disordered" evidence="2">
    <location>
        <begin position="566"/>
        <end position="586"/>
    </location>
</feature>
<dbReference type="Pfam" id="PF00534">
    <property type="entry name" value="Glycos_transf_1"/>
    <property type="match status" value="1"/>
</dbReference>
<dbReference type="SUPFAM" id="SSF53448">
    <property type="entry name" value="Nucleotide-diphospho-sugar transferases"/>
    <property type="match status" value="1"/>
</dbReference>
<accession>A0ABV7R9G5</accession>
<feature type="domain" description="Glycosyl transferase family 1" evidence="3">
    <location>
        <begin position="1144"/>
        <end position="1311"/>
    </location>
</feature>
<organism evidence="5 6">
    <name type="scientific">Paracoccus mangrovi</name>
    <dbReference type="NCBI Taxonomy" id="1715645"/>
    <lineage>
        <taxon>Bacteria</taxon>
        <taxon>Pseudomonadati</taxon>
        <taxon>Pseudomonadota</taxon>
        <taxon>Alphaproteobacteria</taxon>
        <taxon>Rhodobacterales</taxon>
        <taxon>Paracoccaceae</taxon>
        <taxon>Paracoccus</taxon>
    </lineage>
</organism>
<dbReference type="CDD" id="cd11579">
    <property type="entry name" value="Glyco_tran_WbsX"/>
    <property type="match status" value="1"/>
</dbReference>
<evidence type="ECO:0000259" key="3">
    <source>
        <dbReference type="Pfam" id="PF00534"/>
    </source>
</evidence>
<comment type="caution">
    <text evidence="5">The sequence shown here is derived from an EMBL/GenBank/DDBJ whole genome shotgun (WGS) entry which is preliminary data.</text>
</comment>
<dbReference type="InterPro" id="IPR001296">
    <property type="entry name" value="Glyco_trans_1"/>
</dbReference>
<evidence type="ECO:0000313" key="6">
    <source>
        <dbReference type="Proteomes" id="UP001595721"/>
    </source>
</evidence>
<dbReference type="EMBL" id="JBHRXJ010000008">
    <property type="protein sequence ID" value="MFC3528946.1"/>
    <property type="molecule type" value="Genomic_DNA"/>
</dbReference>
<dbReference type="Gene3D" id="3.40.50.300">
    <property type="entry name" value="P-loop containing nucleotide triphosphate hydrolases"/>
    <property type="match status" value="1"/>
</dbReference>
<dbReference type="CDD" id="cd03801">
    <property type="entry name" value="GT4_PimA-like"/>
    <property type="match status" value="1"/>
</dbReference>